<feature type="region of interest" description="Disordered" evidence="1">
    <location>
        <begin position="1"/>
        <end position="85"/>
    </location>
</feature>
<organism evidence="2 3">
    <name type="scientific">Athelia psychrophila</name>
    <dbReference type="NCBI Taxonomy" id="1759441"/>
    <lineage>
        <taxon>Eukaryota</taxon>
        <taxon>Fungi</taxon>
        <taxon>Dikarya</taxon>
        <taxon>Basidiomycota</taxon>
        <taxon>Agaricomycotina</taxon>
        <taxon>Agaricomycetes</taxon>
        <taxon>Agaricomycetidae</taxon>
        <taxon>Atheliales</taxon>
        <taxon>Atheliaceae</taxon>
        <taxon>Athelia</taxon>
    </lineage>
</organism>
<dbReference type="STRING" id="436010.A0A167VW91"/>
<evidence type="ECO:0000256" key="1">
    <source>
        <dbReference type="SAM" id="MobiDB-lite"/>
    </source>
</evidence>
<gene>
    <name evidence="2" type="ORF">FIBSPDRAFT_903498</name>
</gene>
<evidence type="ECO:0000313" key="2">
    <source>
        <dbReference type="EMBL" id="KZP05439.1"/>
    </source>
</evidence>
<evidence type="ECO:0000313" key="3">
    <source>
        <dbReference type="Proteomes" id="UP000076532"/>
    </source>
</evidence>
<keyword evidence="3" id="KW-1185">Reference proteome</keyword>
<accession>A0A167VW91</accession>
<dbReference type="Proteomes" id="UP000076532">
    <property type="component" value="Unassembled WGS sequence"/>
</dbReference>
<sequence>MKVKIEKSSPKAAKTRTMKSKATTAENAARNDDTRAHAKSSKTIRNGEKENLRVPSSHPTAKPIASQSNKKSRPSPAAPSKDDASVECLQARIRELEAEIVQAGSSKVAQMDVIPAPRGTAGVNYKLQAVMGLGGDDRLYSSILRGIRNLVDHSNLIYTTEWNKQSPRDVANLFAVARRRFPYLRRFARDWVTKEMAKARLKNLRAYSKRKGYDQTDFGIPLNHAFSDEEGQDEDEDEEMDEENGVPSEGSEEE</sequence>
<feature type="region of interest" description="Disordered" evidence="1">
    <location>
        <begin position="216"/>
        <end position="254"/>
    </location>
</feature>
<proteinExistence type="predicted"/>
<name>A0A167VW91_9AGAM</name>
<dbReference type="EMBL" id="KV417838">
    <property type="protein sequence ID" value="KZP05439.1"/>
    <property type="molecule type" value="Genomic_DNA"/>
</dbReference>
<dbReference type="AlphaFoldDB" id="A0A167VW91"/>
<protein>
    <submittedName>
        <fullName evidence="2">Uncharacterized protein</fullName>
    </submittedName>
</protein>
<reference evidence="2 3" key="1">
    <citation type="journal article" date="2016" name="Mol. Biol. Evol.">
        <title>Comparative Genomics of Early-Diverging Mushroom-Forming Fungi Provides Insights into the Origins of Lignocellulose Decay Capabilities.</title>
        <authorList>
            <person name="Nagy L.G."/>
            <person name="Riley R."/>
            <person name="Tritt A."/>
            <person name="Adam C."/>
            <person name="Daum C."/>
            <person name="Floudas D."/>
            <person name="Sun H."/>
            <person name="Yadav J.S."/>
            <person name="Pangilinan J."/>
            <person name="Larsson K.H."/>
            <person name="Matsuura K."/>
            <person name="Barry K."/>
            <person name="Labutti K."/>
            <person name="Kuo R."/>
            <person name="Ohm R.A."/>
            <person name="Bhattacharya S.S."/>
            <person name="Shirouzu T."/>
            <person name="Yoshinaga Y."/>
            <person name="Martin F.M."/>
            <person name="Grigoriev I.V."/>
            <person name="Hibbett D.S."/>
        </authorList>
    </citation>
    <scope>NUCLEOTIDE SEQUENCE [LARGE SCALE GENOMIC DNA]</scope>
    <source>
        <strain evidence="2 3">CBS 109695</strain>
    </source>
</reference>
<feature type="compositionally biased region" description="Acidic residues" evidence="1">
    <location>
        <begin position="228"/>
        <end position="254"/>
    </location>
</feature>
<dbReference type="OrthoDB" id="2755069at2759"/>